<keyword evidence="3" id="KW-1003">Cell membrane</keyword>
<evidence type="ECO:0000256" key="4">
    <source>
        <dbReference type="ARBA" id="ARBA00022618"/>
    </source>
</evidence>
<feature type="compositionally biased region" description="Polar residues" evidence="9">
    <location>
        <begin position="142"/>
        <end position="153"/>
    </location>
</feature>
<name>A0AAW1LLT2_SAPOF</name>
<comment type="caution">
    <text evidence="11">The sequence shown here is derived from an EMBL/GenBank/DDBJ whole genome shotgun (WGS) entry which is preliminary data.</text>
</comment>
<feature type="region of interest" description="Disordered" evidence="9">
    <location>
        <begin position="436"/>
        <end position="455"/>
    </location>
</feature>
<dbReference type="Proteomes" id="UP001443914">
    <property type="component" value="Unassembled WGS sequence"/>
</dbReference>
<organism evidence="11 12">
    <name type="scientific">Saponaria officinalis</name>
    <name type="common">Common soapwort</name>
    <name type="synonym">Lychnis saponaria</name>
    <dbReference type="NCBI Taxonomy" id="3572"/>
    <lineage>
        <taxon>Eukaryota</taxon>
        <taxon>Viridiplantae</taxon>
        <taxon>Streptophyta</taxon>
        <taxon>Embryophyta</taxon>
        <taxon>Tracheophyta</taxon>
        <taxon>Spermatophyta</taxon>
        <taxon>Magnoliopsida</taxon>
        <taxon>eudicotyledons</taxon>
        <taxon>Gunneridae</taxon>
        <taxon>Pentapetalae</taxon>
        <taxon>Caryophyllales</taxon>
        <taxon>Caryophyllaceae</taxon>
        <taxon>Caryophylleae</taxon>
        <taxon>Saponaria</taxon>
    </lineage>
</organism>
<dbReference type="GO" id="GO:0051258">
    <property type="term" value="P:protein polymerization"/>
    <property type="evidence" value="ECO:0007669"/>
    <property type="project" value="UniProtKB-ARBA"/>
</dbReference>
<dbReference type="Pfam" id="PF06136">
    <property type="entry name" value="SOK"/>
    <property type="match status" value="1"/>
</dbReference>
<dbReference type="InterPro" id="IPR010369">
    <property type="entry name" value="SOK"/>
</dbReference>
<keyword evidence="12" id="KW-1185">Reference proteome</keyword>
<evidence type="ECO:0000256" key="6">
    <source>
        <dbReference type="ARBA" id="ARBA00023306"/>
    </source>
</evidence>
<evidence type="ECO:0000256" key="7">
    <source>
        <dbReference type="ARBA" id="ARBA00024211"/>
    </source>
</evidence>
<dbReference type="PANTHER" id="PTHR31083:SF4">
    <property type="entry name" value="PROTEIN SOSEKI 4-RELATED"/>
    <property type="match status" value="1"/>
</dbReference>
<gene>
    <name evidence="11" type="ORF">RND81_04G168000</name>
</gene>
<comment type="subcellular location">
    <subcellularLocation>
        <location evidence="1">Cell membrane</location>
        <topology evidence="1">Peripheral membrane protein</topology>
        <orientation evidence="1">Cytoplasmic side</orientation>
    </subcellularLocation>
</comment>
<evidence type="ECO:0000259" key="10">
    <source>
        <dbReference type="Pfam" id="PF06136"/>
    </source>
</evidence>
<dbReference type="InterPro" id="IPR021182">
    <property type="entry name" value="SOK_magnoliopsida"/>
</dbReference>
<accession>A0AAW1LLT2</accession>
<reference evidence="11" key="1">
    <citation type="submission" date="2024-03" db="EMBL/GenBank/DDBJ databases">
        <title>WGS assembly of Saponaria officinalis var. Norfolk2.</title>
        <authorList>
            <person name="Jenkins J."/>
            <person name="Shu S."/>
            <person name="Grimwood J."/>
            <person name="Barry K."/>
            <person name="Goodstein D."/>
            <person name="Schmutz J."/>
            <person name="Leebens-Mack J."/>
            <person name="Osbourn A."/>
        </authorList>
    </citation>
    <scope>NUCLEOTIDE SEQUENCE [LARGE SCALE GENOMIC DNA]</scope>
    <source>
        <strain evidence="11">JIC</strain>
    </source>
</reference>
<feature type="region of interest" description="Disordered" evidence="9">
    <location>
        <begin position="142"/>
        <end position="168"/>
    </location>
</feature>
<evidence type="ECO:0000256" key="9">
    <source>
        <dbReference type="SAM" id="MobiDB-lite"/>
    </source>
</evidence>
<keyword evidence="4" id="KW-0132">Cell division</keyword>
<evidence type="ECO:0000313" key="11">
    <source>
        <dbReference type="EMBL" id="KAK9734857.1"/>
    </source>
</evidence>
<feature type="compositionally biased region" description="Polar residues" evidence="9">
    <location>
        <begin position="442"/>
        <end position="455"/>
    </location>
</feature>
<comment type="similarity">
    <text evidence="7">Belongs to the SOSEKI family.</text>
</comment>
<keyword evidence="6" id="KW-0131">Cell cycle</keyword>
<dbReference type="GO" id="GO:0005886">
    <property type="term" value="C:plasma membrane"/>
    <property type="evidence" value="ECO:0007669"/>
    <property type="project" value="UniProtKB-SubCell"/>
</dbReference>
<dbReference type="InterPro" id="IPR048351">
    <property type="entry name" value="SOK_DIX"/>
</dbReference>
<evidence type="ECO:0000256" key="1">
    <source>
        <dbReference type="ARBA" id="ARBA00004413"/>
    </source>
</evidence>
<dbReference type="GO" id="GO:0090708">
    <property type="term" value="P:specification of plant organ axis polarity"/>
    <property type="evidence" value="ECO:0007669"/>
    <property type="project" value="UniProtKB-ARBA"/>
</dbReference>
<dbReference type="GO" id="GO:0051302">
    <property type="term" value="P:regulation of cell division"/>
    <property type="evidence" value="ECO:0007669"/>
    <property type="project" value="UniProtKB-ARBA"/>
</dbReference>
<evidence type="ECO:0000256" key="3">
    <source>
        <dbReference type="ARBA" id="ARBA00022475"/>
    </source>
</evidence>
<keyword evidence="5" id="KW-0472">Membrane</keyword>
<dbReference type="AlphaFoldDB" id="A0AAW1LLT2"/>
<protein>
    <recommendedName>
        <fullName evidence="10">SOSEKI DIX-like domain-containing protein</fullName>
    </recommendedName>
</protein>
<dbReference type="PANTHER" id="PTHR31083">
    <property type="entry name" value="UPSTREAM OF FLC PROTEIN (DUF966)"/>
    <property type="match status" value="1"/>
</dbReference>
<sequence>MAVALSRTRSEQLQLQRKCSEHDDDIDTKQKKNVANNMVHQKRALVPVVYYLSRNGQLEHPHFMEVPLSSPQGLFLRDVLLRFNLLRGHSMAFHYSWSSKRSYKNGFVWHDLEENDFIHPVHGGEYVLKGSEILETVSSLYKSPETSSSTNGKNIIVPVGSNCDFSTRNRRRNQSWGAIDLHEYKVYKTDSTHEFAAADASTQTDDKRRRKKVVIMEEPEIEPQEKTDKQQQRQQSTELSRGEISPPPSDSSPETLESLMKADGRLIINTNNNNSSTTQAVDEVVGVDQTAEYCQNGRMKASSVLMSLISCGSISFRDCGATAVKEHGLSLMSHYKPRLTRGWNQGVIKNDNFEIMTDNNVSSSFAKMRLEDKEYFSGSLIETNKSNYKEDNTFISLKRSSSYNADRSSHLKLEGKEVEGVRAKCIPRRQKAQTINKKECVSHNSSVHNTTQDGT</sequence>
<comment type="subunit">
    <text evidence="8">Homodimer. Forms long polymer filaments with other SOKs proteins polymers (e.g. SOK1, SOK2, SOK3 and SOK4) crucial for polar localization and biological activity. Binds to ANGUSTIFOLIA (AN).</text>
</comment>
<feature type="region of interest" description="Disordered" evidence="9">
    <location>
        <begin position="216"/>
        <end position="256"/>
    </location>
</feature>
<dbReference type="PIRSF" id="PIRSF031043">
    <property type="entry name" value="UCP031043"/>
    <property type="match status" value="1"/>
</dbReference>
<feature type="domain" description="SOSEKI DIX-like" evidence="10">
    <location>
        <begin position="46"/>
        <end position="134"/>
    </location>
</feature>
<dbReference type="EMBL" id="JBDFQZ010000004">
    <property type="protein sequence ID" value="KAK9734857.1"/>
    <property type="molecule type" value="Genomic_DNA"/>
</dbReference>
<proteinExistence type="inferred from homology"/>
<evidence type="ECO:0000256" key="5">
    <source>
        <dbReference type="ARBA" id="ARBA00023136"/>
    </source>
</evidence>
<evidence type="ECO:0000313" key="12">
    <source>
        <dbReference type="Proteomes" id="UP001443914"/>
    </source>
</evidence>
<evidence type="ECO:0000256" key="2">
    <source>
        <dbReference type="ARBA" id="ARBA00022473"/>
    </source>
</evidence>
<evidence type="ECO:0000256" key="8">
    <source>
        <dbReference type="ARBA" id="ARBA00046534"/>
    </source>
</evidence>
<keyword evidence="2" id="KW-0217">Developmental protein</keyword>
<dbReference type="GO" id="GO:0051301">
    <property type="term" value="P:cell division"/>
    <property type="evidence" value="ECO:0007669"/>
    <property type="project" value="UniProtKB-KW"/>
</dbReference>
<dbReference type="GO" id="GO:2000067">
    <property type="term" value="P:regulation of root morphogenesis"/>
    <property type="evidence" value="ECO:0007669"/>
    <property type="project" value="UniProtKB-ARBA"/>
</dbReference>